<dbReference type="EMBL" id="VSWC01000002">
    <property type="protein sequence ID" value="KAA1117355.1"/>
    <property type="molecule type" value="Genomic_DNA"/>
</dbReference>
<sequence>MNSQQAPLRDTSNIQVNHQDPSFTPRANSADQDAGKLRGFSPVNMEQVIRAFKPQGVNKDFWAWIRIISHYVSVEREIDQHVRTSLKILKLSHSINNQCYQNPSSNLQKNSILKLAAFLWCVNLRVLELIGAPQGSEAYLKEQGQFMKWFDWFMLFFSDNLKLDLSSIYEQNHHIEIKTHGSFIYQKILQALDSSSERELYILHRPKLDSQRYCSQERQFLLNEAAVHLLGFYYKNTNFKKWNYVFGEHDIDFIRKLGELGEHWEDRAKCDLPTDLHLLPWVAPAKKALPLLGPNNLKTSHFNFHKYVEAIPCSNLMFDLRMFDKNKQFQLSKAFFLNKAEKHDWSIISSLKLRKHSNKLISEFKPSTKLVLSTQRIISEYIEEHSSSKENLISEKREILKKLNYAELEVKLNELLEFVWEINGKILQAMGSEVFEESFLKEQRLVQLFFEFLMNQNGGENAGNTPPSDRQKIRKALQKQILHNSIIELLVIKDPGDGYAVTIEEYGLRNNFWVSKKHNFLSQLALNILGNYYKNQNFERWNMIFGSDGTFIKFVKNLSDPNKYNQYEEKLFPQLRSQGLIPWKK</sequence>
<keyword evidence="3" id="KW-1185">Reference proteome</keyword>
<dbReference type="Proteomes" id="UP000324748">
    <property type="component" value="Unassembled WGS sequence"/>
</dbReference>
<proteinExistence type="predicted"/>
<gene>
    <name evidence="2" type="ORF">PGT21_004513</name>
</gene>
<feature type="compositionally biased region" description="Polar residues" evidence="1">
    <location>
        <begin position="1"/>
        <end position="31"/>
    </location>
</feature>
<evidence type="ECO:0000313" key="2">
    <source>
        <dbReference type="EMBL" id="KAA1117355.1"/>
    </source>
</evidence>
<reference evidence="2 3" key="1">
    <citation type="submission" date="2019-05" db="EMBL/GenBank/DDBJ databases">
        <title>Emergence of the Ug99 lineage of the wheat stem rust pathogen through somatic hybridization.</title>
        <authorList>
            <person name="Li F."/>
            <person name="Upadhyaya N.M."/>
            <person name="Sperschneider J."/>
            <person name="Matny O."/>
            <person name="Nguyen-Phuc H."/>
            <person name="Mago R."/>
            <person name="Raley C."/>
            <person name="Miller M.E."/>
            <person name="Silverstein K.A.T."/>
            <person name="Henningsen E."/>
            <person name="Hirsch C.D."/>
            <person name="Visser B."/>
            <person name="Pretorius Z.A."/>
            <person name="Steffenson B.J."/>
            <person name="Schwessinger B."/>
            <person name="Dodds P.N."/>
            <person name="Figueroa M."/>
        </authorList>
    </citation>
    <scope>NUCLEOTIDE SEQUENCE [LARGE SCALE GENOMIC DNA]</scope>
    <source>
        <strain evidence="2">21-0</strain>
    </source>
</reference>
<accession>A0A5B0QWU4</accession>
<evidence type="ECO:0000313" key="3">
    <source>
        <dbReference type="Proteomes" id="UP000324748"/>
    </source>
</evidence>
<protein>
    <submittedName>
        <fullName evidence="2">Uncharacterized protein</fullName>
    </submittedName>
</protein>
<dbReference type="OrthoDB" id="2515550at2759"/>
<organism evidence="2 3">
    <name type="scientific">Puccinia graminis f. sp. tritici</name>
    <dbReference type="NCBI Taxonomy" id="56615"/>
    <lineage>
        <taxon>Eukaryota</taxon>
        <taxon>Fungi</taxon>
        <taxon>Dikarya</taxon>
        <taxon>Basidiomycota</taxon>
        <taxon>Pucciniomycotina</taxon>
        <taxon>Pucciniomycetes</taxon>
        <taxon>Pucciniales</taxon>
        <taxon>Pucciniaceae</taxon>
        <taxon>Puccinia</taxon>
    </lineage>
</organism>
<name>A0A5B0QWU4_PUCGR</name>
<comment type="caution">
    <text evidence="2">The sequence shown here is derived from an EMBL/GenBank/DDBJ whole genome shotgun (WGS) entry which is preliminary data.</text>
</comment>
<feature type="region of interest" description="Disordered" evidence="1">
    <location>
        <begin position="1"/>
        <end position="34"/>
    </location>
</feature>
<evidence type="ECO:0000256" key="1">
    <source>
        <dbReference type="SAM" id="MobiDB-lite"/>
    </source>
</evidence>
<dbReference type="AlphaFoldDB" id="A0A5B0QWU4"/>